<dbReference type="GeneID" id="85436064"/>
<organism evidence="1 2">
    <name type="scientific">Colletotrichum navitas</name>
    <dbReference type="NCBI Taxonomy" id="681940"/>
    <lineage>
        <taxon>Eukaryota</taxon>
        <taxon>Fungi</taxon>
        <taxon>Dikarya</taxon>
        <taxon>Ascomycota</taxon>
        <taxon>Pezizomycotina</taxon>
        <taxon>Sordariomycetes</taxon>
        <taxon>Hypocreomycetidae</taxon>
        <taxon>Glomerellales</taxon>
        <taxon>Glomerellaceae</taxon>
        <taxon>Colletotrichum</taxon>
        <taxon>Colletotrichum graminicola species complex</taxon>
    </lineage>
</organism>
<reference evidence="1" key="1">
    <citation type="submission" date="2021-06" db="EMBL/GenBank/DDBJ databases">
        <title>Comparative genomics, transcriptomics and evolutionary studies reveal genomic signatures of adaptation to plant cell wall in hemibiotrophic fungi.</title>
        <authorList>
            <consortium name="DOE Joint Genome Institute"/>
            <person name="Baroncelli R."/>
            <person name="Diaz J.F."/>
            <person name="Benocci T."/>
            <person name="Peng M."/>
            <person name="Battaglia E."/>
            <person name="Haridas S."/>
            <person name="Andreopoulos W."/>
            <person name="Labutti K."/>
            <person name="Pangilinan J."/>
            <person name="Floch G.L."/>
            <person name="Makela M.R."/>
            <person name="Henrissat B."/>
            <person name="Grigoriev I.V."/>
            <person name="Crouch J.A."/>
            <person name="De Vries R.P."/>
            <person name="Sukno S.A."/>
            <person name="Thon M.R."/>
        </authorList>
    </citation>
    <scope>NUCLEOTIDE SEQUENCE</scope>
    <source>
        <strain evidence="1">CBS 125086</strain>
    </source>
</reference>
<dbReference type="AlphaFoldDB" id="A0AAD8QBC3"/>
<proteinExistence type="predicted"/>
<gene>
    <name evidence="1" type="ORF">LY79DRAFT_248270</name>
</gene>
<sequence length="218" mass="23998">MAEARIWLLVRISGPSLGHQQETTPSSSGIFYIFLGRRLISSIRLSATTAVACHLSTMLCAGNSPKRSSMRATGDVPMRPGARSRGCARLYASAVVECTRHCVRSNQTGSITKTWPVRGTRNQERVPAGGVDQYSSEIVVLPPIMALIARELIVICHTDCEGLWTRVTGVRSGRRQEDDSPSSPPCLRLPKVGRQRFCELYRLPLAQTNPRKLPRPGM</sequence>
<evidence type="ECO:0000313" key="1">
    <source>
        <dbReference type="EMBL" id="KAK1598572.1"/>
    </source>
</evidence>
<accession>A0AAD8QBC3</accession>
<name>A0AAD8QBC3_9PEZI</name>
<evidence type="ECO:0000313" key="2">
    <source>
        <dbReference type="Proteomes" id="UP001230504"/>
    </source>
</evidence>
<dbReference type="Proteomes" id="UP001230504">
    <property type="component" value="Unassembled WGS sequence"/>
</dbReference>
<keyword evidence="2" id="KW-1185">Reference proteome</keyword>
<dbReference type="EMBL" id="JAHLJV010000004">
    <property type="protein sequence ID" value="KAK1598572.1"/>
    <property type="molecule type" value="Genomic_DNA"/>
</dbReference>
<protein>
    <submittedName>
        <fullName evidence="1">Uncharacterized protein</fullName>
    </submittedName>
</protein>
<dbReference type="RefSeq" id="XP_060419249.1">
    <property type="nucleotide sequence ID" value="XM_060551824.1"/>
</dbReference>
<comment type="caution">
    <text evidence="1">The sequence shown here is derived from an EMBL/GenBank/DDBJ whole genome shotgun (WGS) entry which is preliminary data.</text>
</comment>